<dbReference type="AlphaFoldDB" id="A0A226D0G9"/>
<keyword evidence="1" id="KW-0732">Signal</keyword>
<evidence type="ECO:0000313" key="3">
    <source>
        <dbReference type="Proteomes" id="UP000198287"/>
    </source>
</evidence>
<dbReference type="Proteomes" id="UP000198287">
    <property type="component" value="Unassembled WGS sequence"/>
</dbReference>
<gene>
    <name evidence="2" type="ORF">Fcan01_27105</name>
</gene>
<protein>
    <submittedName>
        <fullName evidence="2">Uncharacterized protein</fullName>
    </submittedName>
</protein>
<sequence length="295" mass="33928">MSRFSGFVVFLVILSMRGVAPAPPQNWLEHWFEHVQNLDLVFADDDVAVYFDSDVDRSITWPNAFIGNVWRYVKRNYGNFGTENNLYAIFHTAKYSGGHPSTYFDASHDFRNVIDVGSSSPTAWLSGQGNDLDIVTHEIAHVVEGASRDVHGSPAFPIWGDSKWAEIFNYDVYFKLGMRQDAERWYNLMIQGSDDFPSTGTFWFRDWFYPIYSGHGETFVLTRFFTLLATYYPQSGGSYSRDMNIGEFVHFWSGAATMDLKPLATTAFKGWRTEWEQQLVQARQNFPQIPYTPTN</sequence>
<dbReference type="EMBL" id="LNIX01000048">
    <property type="protein sequence ID" value="OXA38151.1"/>
    <property type="molecule type" value="Genomic_DNA"/>
</dbReference>
<proteinExistence type="predicted"/>
<comment type="caution">
    <text evidence="2">The sequence shown here is derived from an EMBL/GenBank/DDBJ whole genome shotgun (WGS) entry which is preliminary data.</text>
</comment>
<feature type="signal peptide" evidence="1">
    <location>
        <begin position="1"/>
        <end position="21"/>
    </location>
</feature>
<name>A0A226D0G9_FOLCA</name>
<organism evidence="2 3">
    <name type="scientific">Folsomia candida</name>
    <name type="common">Springtail</name>
    <dbReference type="NCBI Taxonomy" id="158441"/>
    <lineage>
        <taxon>Eukaryota</taxon>
        <taxon>Metazoa</taxon>
        <taxon>Ecdysozoa</taxon>
        <taxon>Arthropoda</taxon>
        <taxon>Hexapoda</taxon>
        <taxon>Collembola</taxon>
        <taxon>Entomobryomorpha</taxon>
        <taxon>Isotomoidea</taxon>
        <taxon>Isotomidae</taxon>
        <taxon>Proisotominae</taxon>
        <taxon>Folsomia</taxon>
    </lineage>
</organism>
<dbReference type="OrthoDB" id="8250036at2759"/>
<evidence type="ECO:0000313" key="2">
    <source>
        <dbReference type="EMBL" id="OXA38151.1"/>
    </source>
</evidence>
<keyword evidence="3" id="KW-1185">Reference proteome</keyword>
<evidence type="ECO:0000256" key="1">
    <source>
        <dbReference type="SAM" id="SignalP"/>
    </source>
</evidence>
<dbReference type="OMA" id="THEVAHI"/>
<feature type="chain" id="PRO_5012307850" evidence="1">
    <location>
        <begin position="22"/>
        <end position="295"/>
    </location>
</feature>
<accession>A0A226D0G9</accession>
<reference evidence="2 3" key="1">
    <citation type="submission" date="2015-12" db="EMBL/GenBank/DDBJ databases">
        <title>The genome of Folsomia candida.</title>
        <authorList>
            <person name="Faddeeva A."/>
            <person name="Derks M.F."/>
            <person name="Anvar Y."/>
            <person name="Smit S."/>
            <person name="Van Straalen N."/>
            <person name="Roelofs D."/>
        </authorList>
    </citation>
    <scope>NUCLEOTIDE SEQUENCE [LARGE SCALE GENOMIC DNA]</scope>
    <source>
        <strain evidence="2 3">VU population</strain>
        <tissue evidence="2">Whole body</tissue>
    </source>
</reference>